<reference evidence="1 2" key="1">
    <citation type="journal article" date="2023" name="Plants (Basel)">
        <title>Bridging the Gap: Combining Genomics and Transcriptomics Approaches to Understand Stylosanthes scabra, an Orphan Legume from the Brazilian Caatinga.</title>
        <authorList>
            <person name="Ferreira-Neto J.R.C."/>
            <person name="da Silva M.D."/>
            <person name="Binneck E."/>
            <person name="de Melo N.F."/>
            <person name="da Silva R.H."/>
            <person name="de Melo A.L.T.M."/>
            <person name="Pandolfi V."/>
            <person name="Bustamante F.O."/>
            <person name="Brasileiro-Vidal A.C."/>
            <person name="Benko-Iseppon A.M."/>
        </authorList>
    </citation>
    <scope>NUCLEOTIDE SEQUENCE [LARGE SCALE GENOMIC DNA]</scope>
    <source>
        <tissue evidence="1">Leaves</tissue>
    </source>
</reference>
<organism evidence="1 2">
    <name type="scientific">Stylosanthes scabra</name>
    <dbReference type="NCBI Taxonomy" id="79078"/>
    <lineage>
        <taxon>Eukaryota</taxon>
        <taxon>Viridiplantae</taxon>
        <taxon>Streptophyta</taxon>
        <taxon>Embryophyta</taxon>
        <taxon>Tracheophyta</taxon>
        <taxon>Spermatophyta</taxon>
        <taxon>Magnoliopsida</taxon>
        <taxon>eudicotyledons</taxon>
        <taxon>Gunneridae</taxon>
        <taxon>Pentapetalae</taxon>
        <taxon>rosids</taxon>
        <taxon>fabids</taxon>
        <taxon>Fabales</taxon>
        <taxon>Fabaceae</taxon>
        <taxon>Papilionoideae</taxon>
        <taxon>50 kb inversion clade</taxon>
        <taxon>dalbergioids sensu lato</taxon>
        <taxon>Dalbergieae</taxon>
        <taxon>Pterocarpus clade</taxon>
        <taxon>Stylosanthes</taxon>
    </lineage>
</organism>
<protein>
    <recommendedName>
        <fullName evidence="3">Secreted protein</fullName>
    </recommendedName>
</protein>
<dbReference type="EMBL" id="JASCZI010242914">
    <property type="protein sequence ID" value="MED6212328.1"/>
    <property type="molecule type" value="Genomic_DNA"/>
</dbReference>
<evidence type="ECO:0000313" key="1">
    <source>
        <dbReference type="EMBL" id="MED6212328.1"/>
    </source>
</evidence>
<evidence type="ECO:0000313" key="2">
    <source>
        <dbReference type="Proteomes" id="UP001341840"/>
    </source>
</evidence>
<name>A0ABU6YTR7_9FABA</name>
<accession>A0ABU6YTR7</accession>
<gene>
    <name evidence="1" type="ORF">PIB30_082260</name>
</gene>
<evidence type="ECO:0008006" key="3">
    <source>
        <dbReference type="Google" id="ProtNLM"/>
    </source>
</evidence>
<sequence>MFLELFESVFLSLFRLVQDGLLLFCELFRSFHGFRGQCSLSGLPLQELSQSCFQLLNGMVPLIDLLFRGRLRVAAVGSSLVEWYFFYPLLRSPAPTLLVPQV</sequence>
<comment type="caution">
    <text evidence="1">The sequence shown here is derived from an EMBL/GenBank/DDBJ whole genome shotgun (WGS) entry which is preliminary data.</text>
</comment>
<dbReference type="Proteomes" id="UP001341840">
    <property type="component" value="Unassembled WGS sequence"/>
</dbReference>
<proteinExistence type="predicted"/>
<keyword evidence="2" id="KW-1185">Reference proteome</keyword>